<evidence type="ECO:0000259" key="13">
    <source>
        <dbReference type="PROSITE" id="PS51846"/>
    </source>
</evidence>
<keyword evidence="6 10" id="KW-1133">Transmembrane helix</keyword>
<dbReference type="InterPro" id="IPR002550">
    <property type="entry name" value="CNNM"/>
</dbReference>
<accession>A0A3A1UHI4</accession>
<evidence type="ECO:0000256" key="6">
    <source>
        <dbReference type="ARBA" id="ARBA00022989"/>
    </source>
</evidence>
<sequence>MDIGIVINLLMVLLLVVLTAFFVGAEFAVVKVRISRIDQLIAEGNKKALAAKKLVTELDYYLSACQLGITVTALGLGALGEPTIERILHPIFHDWGVSDAWATPISYALALSLMTFLHVVFGELAPKTLAIQFAERLTLLLSGPLVLFGKILFPLIWLLNGSARLFLRIFGIQPAGHEQAHSEEELKIIMTQSYQSGEINQTELAYMQNIFAFDERMAKDIMVPRMQVVAIDERTPTDEILRIIDENRYTRYPVTQDGDKDKIIGFLNAKEFMTEVALGRQIQLKDAIHDIEAIHETSPLQNVLLKMQKNGVPISLVVDEYGGTAGIITMEDILEEIVGEIRDEFDTDEQPDILKVSDNEYILNGRVLLDDIEEQFGLKFDNDYNVDTIGGWLQVQLISLDDEPEPIRQGKHRWTIIEMDNHQILKTSLELNVTDPEEMLAERAEE</sequence>
<evidence type="ECO:0000256" key="11">
    <source>
        <dbReference type="SAM" id="Phobius"/>
    </source>
</evidence>
<dbReference type="GO" id="GO:0005886">
    <property type="term" value="C:plasma membrane"/>
    <property type="evidence" value="ECO:0007669"/>
    <property type="project" value="UniProtKB-SubCell"/>
</dbReference>
<organism evidence="14 15">
    <name type="scientific">Paenibacillus nanensis</name>
    <dbReference type="NCBI Taxonomy" id="393251"/>
    <lineage>
        <taxon>Bacteria</taxon>
        <taxon>Bacillati</taxon>
        <taxon>Bacillota</taxon>
        <taxon>Bacilli</taxon>
        <taxon>Bacillales</taxon>
        <taxon>Paenibacillaceae</taxon>
        <taxon>Paenibacillus</taxon>
    </lineage>
</organism>
<evidence type="ECO:0000256" key="7">
    <source>
        <dbReference type="ARBA" id="ARBA00023122"/>
    </source>
</evidence>
<feature type="domain" description="CBS" evidence="12">
    <location>
        <begin position="287"/>
        <end position="344"/>
    </location>
</feature>
<proteinExistence type="inferred from homology"/>
<dbReference type="InterPro" id="IPR046342">
    <property type="entry name" value="CBS_dom_sf"/>
</dbReference>
<keyword evidence="8 10" id="KW-0472">Membrane</keyword>
<dbReference type="Pfam" id="PF00571">
    <property type="entry name" value="CBS"/>
    <property type="match status" value="2"/>
</dbReference>
<dbReference type="SMART" id="SM01091">
    <property type="entry name" value="CorC_HlyC"/>
    <property type="match status" value="1"/>
</dbReference>
<evidence type="ECO:0000256" key="10">
    <source>
        <dbReference type="PROSITE-ProRule" id="PRU01193"/>
    </source>
</evidence>
<dbReference type="InterPro" id="IPR000644">
    <property type="entry name" value="CBS_dom"/>
</dbReference>
<dbReference type="SMART" id="SM00116">
    <property type="entry name" value="CBS"/>
    <property type="match status" value="2"/>
</dbReference>
<comment type="subcellular location">
    <subcellularLocation>
        <location evidence="1">Cell membrane</location>
        <topology evidence="1">Multi-pass membrane protein</topology>
    </subcellularLocation>
</comment>
<keyword evidence="5" id="KW-0677">Repeat</keyword>
<dbReference type="RefSeq" id="WP_119603153.1">
    <property type="nucleotide sequence ID" value="NZ_QXQA01000029.1"/>
</dbReference>
<dbReference type="PROSITE" id="PS51846">
    <property type="entry name" value="CNNM"/>
    <property type="match status" value="1"/>
</dbReference>
<dbReference type="Pfam" id="PF03471">
    <property type="entry name" value="CorC_HlyC"/>
    <property type="match status" value="1"/>
</dbReference>
<dbReference type="InterPro" id="IPR005170">
    <property type="entry name" value="Transptr-assoc_dom"/>
</dbReference>
<feature type="domain" description="CNNM transmembrane" evidence="13">
    <location>
        <begin position="1"/>
        <end position="203"/>
    </location>
</feature>
<feature type="domain" description="CBS" evidence="12">
    <location>
        <begin position="222"/>
        <end position="282"/>
    </location>
</feature>
<evidence type="ECO:0000256" key="9">
    <source>
        <dbReference type="PROSITE-ProRule" id="PRU00703"/>
    </source>
</evidence>
<evidence type="ECO:0000256" key="1">
    <source>
        <dbReference type="ARBA" id="ARBA00004651"/>
    </source>
</evidence>
<dbReference type="OrthoDB" id="9798188at2"/>
<reference evidence="14 15" key="1">
    <citation type="submission" date="2018-09" db="EMBL/GenBank/DDBJ databases">
        <title>Paenibacillus aracenensis nov. sp. isolated from a cave in southern Spain.</title>
        <authorList>
            <person name="Jurado V."/>
            <person name="Gutierrez-Patricio S."/>
            <person name="Gonzalez-Pimentel J.L."/>
            <person name="Miller A.Z."/>
            <person name="Laiz L."/>
            <person name="Saiz-Jimenez C."/>
        </authorList>
    </citation>
    <scope>NUCLEOTIDE SEQUENCE [LARGE SCALE GENOMIC DNA]</scope>
    <source>
        <strain evidence="14 15">DSM 22867</strain>
    </source>
</reference>
<dbReference type="Gene3D" id="3.10.580.10">
    <property type="entry name" value="CBS-domain"/>
    <property type="match status" value="1"/>
</dbReference>
<dbReference type="SUPFAM" id="SSF54631">
    <property type="entry name" value="CBS-domain pair"/>
    <property type="match status" value="1"/>
</dbReference>
<feature type="transmembrane region" description="Helical" evidence="11">
    <location>
        <begin position="100"/>
        <end position="125"/>
    </location>
</feature>
<comment type="similarity">
    <text evidence="2">Belongs to the UPF0053 family.</text>
</comment>
<evidence type="ECO:0000313" key="15">
    <source>
        <dbReference type="Proteomes" id="UP000266482"/>
    </source>
</evidence>
<dbReference type="InterPro" id="IPR044751">
    <property type="entry name" value="Ion_transp-like_CBS"/>
</dbReference>
<keyword evidence="4 10" id="KW-0812">Transmembrane</keyword>
<evidence type="ECO:0000313" key="14">
    <source>
        <dbReference type="EMBL" id="RIX46030.1"/>
    </source>
</evidence>
<dbReference type="GO" id="GO:0050660">
    <property type="term" value="F:flavin adenine dinucleotide binding"/>
    <property type="evidence" value="ECO:0007669"/>
    <property type="project" value="InterPro"/>
</dbReference>
<evidence type="ECO:0000256" key="3">
    <source>
        <dbReference type="ARBA" id="ARBA00022475"/>
    </source>
</evidence>
<dbReference type="Pfam" id="PF01595">
    <property type="entry name" value="CNNM"/>
    <property type="match status" value="1"/>
</dbReference>
<dbReference type="SUPFAM" id="SSF56176">
    <property type="entry name" value="FAD-binding/transporter-associated domain-like"/>
    <property type="match status" value="1"/>
</dbReference>
<dbReference type="InterPro" id="IPR051676">
    <property type="entry name" value="UPF0053_domain"/>
</dbReference>
<dbReference type="EMBL" id="QXQA01000029">
    <property type="protein sequence ID" value="RIX46030.1"/>
    <property type="molecule type" value="Genomic_DNA"/>
</dbReference>
<dbReference type="PANTHER" id="PTHR43099:SF2">
    <property type="entry name" value="UPF0053 PROTEIN YRKA"/>
    <property type="match status" value="1"/>
</dbReference>
<dbReference type="InterPro" id="IPR036318">
    <property type="entry name" value="FAD-bd_PCMH-like_sf"/>
</dbReference>
<dbReference type="PANTHER" id="PTHR43099">
    <property type="entry name" value="UPF0053 PROTEIN YRKA"/>
    <property type="match status" value="1"/>
</dbReference>
<dbReference type="CDD" id="cd04590">
    <property type="entry name" value="CBS_pair_CorC_HlyC_assoc"/>
    <property type="match status" value="1"/>
</dbReference>
<evidence type="ECO:0000256" key="2">
    <source>
        <dbReference type="ARBA" id="ARBA00006337"/>
    </source>
</evidence>
<comment type="caution">
    <text evidence="14">The sequence shown here is derived from an EMBL/GenBank/DDBJ whole genome shotgun (WGS) entry which is preliminary data.</text>
</comment>
<name>A0A3A1UHI4_9BACL</name>
<keyword evidence="3" id="KW-1003">Cell membrane</keyword>
<evidence type="ECO:0000256" key="8">
    <source>
        <dbReference type="ARBA" id="ARBA00023136"/>
    </source>
</evidence>
<protein>
    <submittedName>
        <fullName evidence="14">HlyC/CorC family transporter</fullName>
    </submittedName>
</protein>
<keyword evidence="15" id="KW-1185">Reference proteome</keyword>
<dbReference type="PROSITE" id="PS51371">
    <property type="entry name" value="CBS"/>
    <property type="match status" value="2"/>
</dbReference>
<gene>
    <name evidence="14" type="ORF">D3P08_26590</name>
</gene>
<feature type="transmembrane region" description="Helical" evidence="11">
    <location>
        <begin position="60"/>
        <end position="80"/>
    </location>
</feature>
<feature type="transmembrane region" description="Helical" evidence="11">
    <location>
        <begin position="137"/>
        <end position="159"/>
    </location>
</feature>
<keyword evidence="7 9" id="KW-0129">CBS domain</keyword>
<dbReference type="Proteomes" id="UP000266482">
    <property type="component" value="Unassembled WGS sequence"/>
</dbReference>
<evidence type="ECO:0000259" key="12">
    <source>
        <dbReference type="PROSITE" id="PS51371"/>
    </source>
</evidence>
<dbReference type="AlphaFoldDB" id="A0A3A1UHI4"/>
<evidence type="ECO:0000256" key="4">
    <source>
        <dbReference type="ARBA" id="ARBA00022692"/>
    </source>
</evidence>
<dbReference type="Gene3D" id="3.30.465.10">
    <property type="match status" value="1"/>
</dbReference>
<dbReference type="InterPro" id="IPR016169">
    <property type="entry name" value="FAD-bd_PCMH_sub2"/>
</dbReference>
<feature type="transmembrane region" description="Helical" evidence="11">
    <location>
        <begin position="6"/>
        <end position="30"/>
    </location>
</feature>
<evidence type="ECO:0000256" key="5">
    <source>
        <dbReference type="ARBA" id="ARBA00022737"/>
    </source>
</evidence>